<dbReference type="Proteomes" id="UP000017304">
    <property type="component" value="Unassembled WGS sequence"/>
</dbReference>
<name>V1HE37_SALER</name>
<dbReference type="PATRIC" id="fig|1173950.3.peg.4469"/>
<proteinExistence type="predicted"/>
<gene>
    <name evidence="2" type="ORF">SEI61121_21372</name>
</gene>
<dbReference type="Pfam" id="PF12835">
    <property type="entry name" value="Integrase_1"/>
    <property type="match status" value="1"/>
</dbReference>
<organism evidence="2 3">
    <name type="scientific">Salmonella enterica subsp. indica serovar 6,14,25:z10:1,(2),7 str. 1121</name>
    <dbReference type="NCBI Taxonomy" id="1173950"/>
    <lineage>
        <taxon>Bacteria</taxon>
        <taxon>Pseudomonadati</taxon>
        <taxon>Pseudomonadota</taxon>
        <taxon>Gammaproteobacteria</taxon>
        <taxon>Enterobacterales</taxon>
        <taxon>Enterobacteriaceae</taxon>
        <taxon>Salmonella</taxon>
    </lineage>
</organism>
<evidence type="ECO:0000259" key="1">
    <source>
        <dbReference type="Pfam" id="PF12835"/>
    </source>
</evidence>
<comment type="caution">
    <text evidence="2">The sequence shown here is derived from an EMBL/GenBank/DDBJ whole genome shotgun (WGS) entry which is preliminary data.</text>
</comment>
<dbReference type="InterPro" id="IPR024456">
    <property type="entry name" value="Integrase_catalytic_putative"/>
</dbReference>
<evidence type="ECO:0000313" key="3">
    <source>
        <dbReference type="Proteomes" id="UP000017304"/>
    </source>
</evidence>
<evidence type="ECO:0000313" key="2">
    <source>
        <dbReference type="EMBL" id="ESE81109.1"/>
    </source>
</evidence>
<feature type="domain" description="Integrase catalytic" evidence="1">
    <location>
        <begin position="8"/>
        <end position="41"/>
    </location>
</feature>
<protein>
    <submittedName>
        <fullName evidence="2">DNA binding protein</fullName>
    </submittedName>
</protein>
<accession>V1HE37</accession>
<dbReference type="AlphaFoldDB" id="V1HE37"/>
<dbReference type="EMBL" id="AOXI01000051">
    <property type="protein sequence ID" value="ESE81109.1"/>
    <property type="molecule type" value="Genomic_DNA"/>
</dbReference>
<sequence length="50" mass="5192">MGASQGTPVSIVFGTKGGRPRDTIIQDTSAVKEALDTAIGCDRTAQRQAD</sequence>
<reference evidence="2 3" key="1">
    <citation type="journal article" date="2013" name="Genome Biol. Evol.">
        <title>Phylogenetic diversity of the enteric pathogen Salmonella enterica subsp. enterica inferred from genome-wide reference-free SNP characters.</title>
        <authorList>
            <person name="Timme R.E."/>
            <person name="Pettengill J.B."/>
            <person name="Allard M.W."/>
            <person name="Strain E."/>
            <person name="Barrangou R."/>
            <person name="Wehnes C."/>
            <person name="Van Kessel J.S."/>
            <person name="Karns J.S."/>
            <person name="Musser S.M."/>
            <person name="Brown E.W."/>
        </authorList>
    </citation>
    <scope>NUCLEOTIDE SEQUENCE [LARGE SCALE GENOMIC DNA]</scope>
    <source>
        <strain evidence="2 3">1121</strain>
    </source>
</reference>